<dbReference type="EMBL" id="CAUYUJ010002058">
    <property type="protein sequence ID" value="CAK0798963.1"/>
    <property type="molecule type" value="Genomic_DNA"/>
</dbReference>
<dbReference type="Proteomes" id="UP001189429">
    <property type="component" value="Unassembled WGS sequence"/>
</dbReference>
<organism evidence="2 3">
    <name type="scientific">Prorocentrum cordatum</name>
    <dbReference type="NCBI Taxonomy" id="2364126"/>
    <lineage>
        <taxon>Eukaryota</taxon>
        <taxon>Sar</taxon>
        <taxon>Alveolata</taxon>
        <taxon>Dinophyceae</taxon>
        <taxon>Prorocentrales</taxon>
        <taxon>Prorocentraceae</taxon>
        <taxon>Prorocentrum</taxon>
    </lineage>
</organism>
<feature type="compositionally biased region" description="Basic and acidic residues" evidence="1">
    <location>
        <begin position="202"/>
        <end position="217"/>
    </location>
</feature>
<evidence type="ECO:0000313" key="2">
    <source>
        <dbReference type="EMBL" id="CAK0798963.1"/>
    </source>
</evidence>
<evidence type="ECO:0000313" key="3">
    <source>
        <dbReference type="Proteomes" id="UP001189429"/>
    </source>
</evidence>
<proteinExistence type="predicted"/>
<comment type="caution">
    <text evidence="2">The sequence shown here is derived from an EMBL/GenBank/DDBJ whole genome shotgun (WGS) entry which is preliminary data.</text>
</comment>
<protein>
    <submittedName>
        <fullName evidence="2">Uncharacterized protein</fullName>
    </submittedName>
</protein>
<reference evidence="2" key="1">
    <citation type="submission" date="2023-10" db="EMBL/GenBank/DDBJ databases">
        <authorList>
            <person name="Chen Y."/>
            <person name="Shah S."/>
            <person name="Dougan E. K."/>
            <person name="Thang M."/>
            <person name="Chan C."/>
        </authorList>
    </citation>
    <scope>NUCLEOTIDE SEQUENCE [LARGE SCALE GENOMIC DNA]</scope>
</reference>
<feature type="region of interest" description="Disordered" evidence="1">
    <location>
        <begin position="161"/>
        <end position="228"/>
    </location>
</feature>
<feature type="compositionally biased region" description="Low complexity" evidence="1">
    <location>
        <begin position="175"/>
        <end position="188"/>
    </location>
</feature>
<accession>A0ABN9Q030</accession>
<name>A0ABN9Q030_9DINO</name>
<keyword evidence="3" id="KW-1185">Reference proteome</keyword>
<gene>
    <name evidence="2" type="ORF">PCOR1329_LOCUS7582</name>
</gene>
<sequence length="271" mass="29823">MYVLRVRRGEDRDPAGDGNVDHTFNCDYEIFNQDGELIAMSTCISDSASADQMRFLDAQGNIITVAQSPAIEGGYIPFQLSDYYGPKVPWHVPAEGEKDTRHVPGFLQPWDIWFVDGEPGHPSNSSLLLAQNRWVVAAAIVDRALRDAWEDRWRGPELAPGGRRLLRWRGGPRGGPRAARRAAALGRGRAARPDVPAGARLGHGEARERGRQGEEGPRRRRRGVRACRRPRGVLRGGRAERIAAGPRGGPPHGHGWTHLGTLVRLDPGPTL</sequence>
<feature type="region of interest" description="Disordered" evidence="1">
    <location>
        <begin position="241"/>
        <end position="271"/>
    </location>
</feature>
<feature type="compositionally biased region" description="Basic residues" evidence="1">
    <location>
        <begin position="218"/>
        <end position="228"/>
    </location>
</feature>
<evidence type="ECO:0000256" key="1">
    <source>
        <dbReference type="SAM" id="MobiDB-lite"/>
    </source>
</evidence>